<dbReference type="Proteomes" id="UP000009215">
    <property type="component" value="Chromosome"/>
</dbReference>
<gene>
    <name evidence="4" type="primary">sdzD</name>
    <name evidence="4" type="ORF">SDSE_0571</name>
</gene>
<dbReference type="Pfam" id="PF13930">
    <property type="entry name" value="Endonuclea_NS_2"/>
    <property type="match status" value="1"/>
</dbReference>
<reference evidence="4 5" key="1">
    <citation type="submission" date="2012-05" db="EMBL/GenBank/DDBJ databases">
        <title>Complete genome sequence of a Streptococcus dysgalactiae subsp. equisimilis strain possessing Lancefield's group A antigen.</title>
        <authorList>
            <person name="Luetticken R."/>
            <person name="Bruellhoff K."/>
            <person name="Van der Linden M."/>
            <person name="Peltroche-Llacsahuanga H."/>
            <person name="Blom J."/>
            <person name="Weber-Lehmann J."/>
            <person name="Ferretti J.J."/>
            <person name="McShan W.M."/>
        </authorList>
    </citation>
    <scope>NUCLEOTIDE SEQUENCE [LARGE SCALE GENOMIC DNA]</scope>
    <source>
        <strain evidence="4 5">AC-2713</strain>
    </source>
</reference>
<dbReference type="AlphaFoldDB" id="A0AB33R567"/>
<dbReference type="KEGG" id="sdc:SDSE_0571"/>
<feature type="domain" description="Type VII secretion system protein EssD-like" evidence="3">
    <location>
        <begin position="173"/>
        <end position="264"/>
    </location>
</feature>
<evidence type="ECO:0000313" key="4">
    <source>
        <dbReference type="EMBL" id="CCI62069.1"/>
    </source>
</evidence>
<feature type="compositionally biased region" description="Acidic residues" evidence="1">
    <location>
        <begin position="301"/>
        <end position="312"/>
    </location>
</feature>
<dbReference type="EMBL" id="HE858529">
    <property type="protein sequence ID" value="CCI62069.1"/>
    <property type="molecule type" value="Genomic_DNA"/>
</dbReference>
<feature type="chain" id="PRO_5044316233" evidence="2">
    <location>
        <begin position="31"/>
        <end position="396"/>
    </location>
</feature>
<evidence type="ECO:0000259" key="3">
    <source>
        <dbReference type="Pfam" id="PF13930"/>
    </source>
</evidence>
<dbReference type="RefSeq" id="WP_003053912.1">
    <property type="nucleotide sequence ID" value="NC_019042.1"/>
</dbReference>
<dbReference type="InterPro" id="IPR044929">
    <property type="entry name" value="DNA/RNA_non-sp_Endonuclease_sf"/>
</dbReference>
<protein>
    <submittedName>
        <fullName evidence="4">Deoxyribonuclease</fullName>
        <ecNumber evidence="4">3.1.21.1</ecNumber>
    </submittedName>
</protein>
<name>A0AB33R567_STREQ</name>
<keyword evidence="4" id="KW-0378">Hydrolase</keyword>
<dbReference type="Gene3D" id="3.40.570.10">
    <property type="entry name" value="Extracellular Endonuclease, subunit A"/>
    <property type="match status" value="1"/>
</dbReference>
<evidence type="ECO:0000313" key="5">
    <source>
        <dbReference type="Proteomes" id="UP000009215"/>
    </source>
</evidence>
<feature type="region of interest" description="Disordered" evidence="1">
    <location>
        <begin position="301"/>
        <end position="340"/>
    </location>
</feature>
<dbReference type="EC" id="3.1.21.1" evidence="4"/>
<sequence length="396" mass="44466">MSKLRRNWLSHSLVALAMTLSLGFVPNAQPHDNVTYAQETAVTQDWTLAQYPDYYVIEGKSAIQKEDFPQLKTTTEKVYKKSGRSTKRVTVSDLQYADLDGYNRSGVAYGIITKDMIDMSAGSREKWENDYNPSGWFSYQFKADGRAATENDYKHSPRQVKRIPNNQEVSIVLSNGKVRHGYLFDRSHLHLIADSLGGRPYRNNLITGTRTQNVGNNDRKGGMQYIENKVLTYINQNPSVHVYYKAEPVYVGTELVPRYVVVSALSSDGVIDEKVRVFNTANGFTIDYQNGGLLSDVTLEEETTTDSDDTLTEDTKEPTTDEEGTDQISPDAATEDTATDVDSQRIVYVASNGNSPVYWYHKENLPAGVNLDRLVEMTEQDALSRGKKHSSTEPTH</sequence>
<evidence type="ECO:0000256" key="1">
    <source>
        <dbReference type="SAM" id="MobiDB-lite"/>
    </source>
</evidence>
<dbReference type="InterPro" id="IPR044927">
    <property type="entry name" value="Endonuclea_NS_2"/>
</dbReference>
<keyword evidence="2" id="KW-0732">Signal</keyword>
<organism evidence="4 5">
    <name type="scientific">Streptococcus dysgalactiae subsp. equisimilis AC-2713</name>
    <dbReference type="NCBI Taxonomy" id="759913"/>
    <lineage>
        <taxon>Bacteria</taxon>
        <taxon>Bacillati</taxon>
        <taxon>Bacillota</taxon>
        <taxon>Bacilli</taxon>
        <taxon>Lactobacillales</taxon>
        <taxon>Streptococcaceae</taxon>
        <taxon>Streptococcus</taxon>
    </lineage>
</organism>
<evidence type="ECO:0000256" key="2">
    <source>
        <dbReference type="SAM" id="SignalP"/>
    </source>
</evidence>
<dbReference type="GO" id="GO:0004530">
    <property type="term" value="F:deoxyribonuclease I activity"/>
    <property type="evidence" value="ECO:0007669"/>
    <property type="project" value="UniProtKB-EC"/>
</dbReference>
<proteinExistence type="predicted"/>
<accession>A0AB33R567</accession>
<feature type="signal peptide" evidence="2">
    <location>
        <begin position="1"/>
        <end position="30"/>
    </location>
</feature>